<feature type="transmembrane region" description="Helical" evidence="2">
    <location>
        <begin position="37"/>
        <end position="57"/>
    </location>
</feature>
<reference evidence="3 4" key="1">
    <citation type="journal article" date="2016" name="Gut Pathog.">
        <title>Whole genome sequencing of "Faecalibaculum rodentium" ALO17, isolated from C57BL/6J laboratory mouse feces.</title>
        <authorList>
            <person name="Lim S."/>
            <person name="Chang D.H."/>
            <person name="Ahn S."/>
            <person name="Kim B.C."/>
        </authorList>
    </citation>
    <scope>NUCLEOTIDE SEQUENCE [LARGE SCALE GENOMIC DNA]</scope>
    <source>
        <strain evidence="3 4">Alo17</strain>
    </source>
</reference>
<dbReference type="AlphaFoldDB" id="A0A140DTQ3"/>
<evidence type="ECO:0008006" key="5">
    <source>
        <dbReference type="Google" id="ProtNLM"/>
    </source>
</evidence>
<evidence type="ECO:0000256" key="2">
    <source>
        <dbReference type="SAM" id="Phobius"/>
    </source>
</evidence>
<keyword evidence="2" id="KW-0472">Membrane</keyword>
<dbReference type="Proteomes" id="UP000069771">
    <property type="component" value="Chromosome"/>
</dbReference>
<dbReference type="EMBL" id="CP011391">
    <property type="protein sequence ID" value="AMK54030.1"/>
    <property type="molecule type" value="Genomic_DNA"/>
</dbReference>
<protein>
    <recommendedName>
        <fullName evidence="5">5-bromo-4-chloroindolyl phosphate hydrolysis protein</fullName>
    </recommendedName>
</protein>
<evidence type="ECO:0000313" key="3">
    <source>
        <dbReference type="EMBL" id="AMK54030.1"/>
    </source>
</evidence>
<keyword evidence="4" id="KW-1185">Reference proteome</keyword>
<feature type="coiled-coil region" evidence="1">
    <location>
        <begin position="177"/>
        <end position="204"/>
    </location>
</feature>
<keyword evidence="2" id="KW-1133">Transmembrane helix</keyword>
<organism evidence="3 4">
    <name type="scientific">Faecalibaculum rodentium</name>
    <dbReference type="NCBI Taxonomy" id="1702221"/>
    <lineage>
        <taxon>Bacteria</taxon>
        <taxon>Bacillati</taxon>
        <taxon>Bacillota</taxon>
        <taxon>Erysipelotrichia</taxon>
        <taxon>Erysipelotrichales</taxon>
        <taxon>Erysipelotrichaceae</taxon>
        <taxon>Faecalibaculum</taxon>
    </lineage>
</organism>
<gene>
    <name evidence="3" type="ORF">AALO17_08960</name>
</gene>
<sequence>MPMNRDRTPIIINLACGFLAAVFLVFTMFAFSTHAAGLGILTLVLFLAVCIVWIWALKSVHRQVPGSAGGDEAEAVALQFSRLKPKSFRDQIRVCQKQLARLQEKTMAMDQTLHDAFGDSTISIDRFMTGIRRARMLFLANQKQIADRILIFDEEGYRAAVSAGSVPETYQDTFAFIEAKIRENEEILTRIDELNARVQQLTNLPRLEDRSAMRQLDELIEQSGLYGGSKQKTEKEMD</sequence>
<proteinExistence type="predicted"/>
<keyword evidence="2" id="KW-0812">Transmembrane</keyword>
<dbReference type="STRING" id="1702221.AALO17_08960"/>
<evidence type="ECO:0000256" key="1">
    <source>
        <dbReference type="SAM" id="Coils"/>
    </source>
</evidence>
<keyword evidence="1" id="KW-0175">Coiled coil</keyword>
<accession>A0A140DTQ3</accession>
<evidence type="ECO:0000313" key="4">
    <source>
        <dbReference type="Proteomes" id="UP000069771"/>
    </source>
</evidence>
<dbReference type="KEGG" id="fro:AALO17_08960"/>
<feature type="transmembrane region" description="Helical" evidence="2">
    <location>
        <begin position="12"/>
        <end position="31"/>
    </location>
</feature>
<name>A0A140DTQ3_9FIRM</name>